<sequence>MVNQEIYDKIKTWFDGYVNSFSTENKELEQNIEIIRDHSYRVVGLIEEFVEQANLSESDFLLAKITALLHDIGRFNQLIVHGTFADTDKINHSAIGILLLTEQESITNTLSEETKSILIECIRFHNLREIPKSVNERSLPILLVLRDADRLDNLELMAEYYSEHKSGFNKRLELELADNTNISKKVHQSIMEEKVVDSKHILGLSDFKLQQMSWIFDFQFKRSFQIASEKTYLKRMYECLPKKDIVIDMYRQMKIYMENQL</sequence>
<comment type="caution">
    <text evidence="2">The sequence shown here is derived from an EMBL/GenBank/DDBJ whole genome shotgun (WGS) entry which is preliminary data.</text>
</comment>
<gene>
    <name evidence="2" type="ORF">DLK05_10925</name>
</gene>
<reference evidence="2 3" key="1">
    <citation type="submission" date="2018-11" db="EMBL/GenBank/DDBJ databases">
        <title>Parancylomarina longa gen. nov., sp. nov., isolated from sediments of southern Okinawa.</title>
        <authorList>
            <person name="Fu T."/>
        </authorList>
    </citation>
    <scope>NUCLEOTIDE SEQUENCE [LARGE SCALE GENOMIC DNA]</scope>
    <source>
        <strain evidence="2 3">T3-2 S1-C</strain>
    </source>
</reference>
<dbReference type="AlphaFoldDB" id="A0A434ATU3"/>
<dbReference type="PROSITE" id="PS51831">
    <property type="entry name" value="HD"/>
    <property type="match status" value="1"/>
</dbReference>
<dbReference type="EMBL" id="RJJX01000014">
    <property type="protein sequence ID" value="RUT77844.1"/>
    <property type="molecule type" value="Genomic_DNA"/>
</dbReference>
<evidence type="ECO:0000259" key="1">
    <source>
        <dbReference type="PROSITE" id="PS51831"/>
    </source>
</evidence>
<evidence type="ECO:0000313" key="2">
    <source>
        <dbReference type="EMBL" id="RUT77844.1"/>
    </source>
</evidence>
<dbReference type="SMART" id="SM00471">
    <property type="entry name" value="HDc"/>
    <property type="match status" value="1"/>
</dbReference>
<dbReference type="Proteomes" id="UP000282985">
    <property type="component" value="Unassembled WGS sequence"/>
</dbReference>
<dbReference type="SUPFAM" id="SSF109604">
    <property type="entry name" value="HD-domain/PDEase-like"/>
    <property type="match status" value="1"/>
</dbReference>
<dbReference type="CDD" id="cd00077">
    <property type="entry name" value="HDc"/>
    <property type="match status" value="1"/>
</dbReference>
<feature type="domain" description="HD" evidence="1">
    <location>
        <begin position="35"/>
        <end position="154"/>
    </location>
</feature>
<organism evidence="2 3">
    <name type="scientific">Ancylomarina longa</name>
    <dbReference type="NCBI Taxonomy" id="2487017"/>
    <lineage>
        <taxon>Bacteria</taxon>
        <taxon>Pseudomonadati</taxon>
        <taxon>Bacteroidota</taxon>
        <taxon>Bacteroidia</taxon>
        <taxon>Marinilabiliales</taxon>
        <taxon>Marinifilaceae</taxon>
        <taxon>Ancylomarina</taxon>
    </lineage>
</organism>
<protein>
    <submittedName>
        <fullName evidence="2">HD domain-containing protein</fullName>
    </submittedName>
</protein>
<keyword evidence="3" id="KW-1185">Reference proteome</keyword>
<evidence type="ECO:0000313" key="3">
    <source>
        <dbReference type="Proteomes" id="UP000282985"/>
    </source>
</evidence>
<dbReference type="InterPro" id="IPR003607">
    <property type="entry name" value="HD/PDEase_dom"/>
</dbReference>
<dbReference type="OrthoDB" id="247014at2"/>
<dbReference type="InterPro" id="IPR006674">
    <property type="entry name" value="HD_domain"/>
</dbReference>
<dbReference type="Gene3D" id="1.10.3210.10">
    <property type="entry name" value="Hypothetical protein af1432"/>
    <property type="match status" value="1"/>
</dbReference>
<name>A0A434ATU3_9BACT</name>
<accession>A0A434ATU3</accession>
<proteinExistence type="predicted"/>
<dbReference type="Pfam" id="PF01966">
    <property type="entry name" value="HD"/>
    <property type="match status" value="1"/>
</dbReference>